<name>A0A6A4DNI3_9STRA</name>
<dbReference type="EMBL" id="QXFT01001731">
    <property type="protein sequence ID" value="KAE9311604.1"/>
    <property type="molecule type" value="Genomic_DNA"/>
</dbReference>
<reference evidence="1 2" key="1">
    <citation type="submission" date="2018-08" db="EMBL/GenBank/DDBJ databases">
        <title>Genomic investigation of the strawberry pathogen Phytophthora fragariae indicates pathogenicity is determined by transcriptional variation in three key races.</title>
        <authorList>
            <person name="Adams T.M."/>
            <person name="Armitage A.D."/>
            <person name="Sobczyk M.K."/>
            <person name="Bates H.J."/>
            <person name="Dunwell J.M."/>
            <person name="Nellist C.F."/>
            <person name="Harrison R.J."/>
        </authorList>
    </citation>
    <scope>NUCLEOTIDE SEQUENCE [LARGE SCALE GENOMIC DNA]</scope>
    <source>
        <strain evidence="1 2">SCRP333</strain>
    </source>
</reference>
<protein>
    <submittedName>
        <fullName evidence="1">Uncharacterized protein</fullName>
    </submittedName>
</protein>
<accession>A0A6A4DNI3</accession>
<evidence type="ECO:0000313" key="2">
    <source>
        <dbReference type="Proteomes" id="UP000434957"/>
    </source>
</evidence>
<dbReference type="Proteomes" id="UP000434957">
    <property type="component" value="Unassembled WGS sequence"/>
</dbReference>
<keyword evidence="2" id="KW-1185">Reference proteome</keyword>
<dbReference type="AlphaFoldDB" id="A0A6A4DNI3"/>
<proteinExistence type="predicted"/>
<evidence type="ECO:0000313" key="1">
    <source>
        <dbReference type="EMBL" id="KAE9311604.1"/>
    </source>
</evidence>
<comment type="caution">
    <text evidence="1">The sequence shown here is derived from an EMBL/GenBank/DDBJ whole genome shotgun (WGS) entry which is preliminary data.</text>
</comment>
<organism evidence="1 2">
    <name type="scientific">Phytophthora rubi</name>
    <dbReference type="NCBI Taxonomy" id="129364"/>
    <lineage>
        <taxon>Eukaryota</taxon>
        <taxon>Sar</taxon>
        <taxon>Stramenopiles</taxon>
        <taxon>Oomycota</taxon>
        <taxon>Peronosporomycetes</taxon>
        <taxon>Peronosporales</taxon>
        <taxon>Peronosporaceae</taxon>
        <taxon>Phytophthora</taxon>
    </lineage>
</organism>
<sequence>MPHSASPIRSSGELCSQDDNTNVWKYDHYPSNETCSTEDTDYRCNLHLAPCKA</sequence>
<gene>
    <name evidence="1" type="ORF">PR003_g19967</name>
</gene>